<keyword evidence="3" id="KW-1185">Reference proteome</keyword>
<dbReference type="Proteomes" id="UP000612585">
    <property type="component" value="Unassembled WGS sequence"/>
</dbReference>
<organism evidence="2 3">
    <name type="scientific">Virgisporangium aurantiacum</name>
    <dbReference type="NCBI Taxonomy" id="175570"/>
    <lineage>
        <taxon>Bacteria</taxon>
        <taxon>Bacillati</taxon>
        <taxon>Actinomycetota</taxon>
        <taxon>Actinomycetes</taxon>
        <taxon>Micromonosporales</taxon>
        <taxon>Micromonosporaceae</taxon>
        <taxon>Virgisporangium</taxon>
    </lineage>
</organism>
<gene>
    <name evidence="2" type="ORF">Vau01_070620</name>
</gene>
<name>A0A8J4E300_9ACTN</name>
<reference evidence="2" key="1">
    <citation type="submission" date="2021-01" db="EMBL/GenBank/DDBJ databases">
        <title>Whole genome shotgun sequence of Virgisporangium aurantiacum NBRC 16421.</title>
        <authorList>
            <person name="Komaki H."/>
            <person name="Tamura T."/>
        </authorList>
    </citation>
    <scope>NUCLEOTIDE SEQUENCE</scope>
    <source>
        <strain evidence="2">NBRC 16421</strain>
    </source>
</reference>
<accession>A0A8J4E300</accession>
<feature type="region of interest" description="Disordered" evidence="1">
    <location>
        <begin position="37"/>
        <end position="73"/>
    </location>
</feature>
<protein>
    <submittedName>
        <fullName evidence="2">Uncharacterized protein</fullName>
    </submittedName>
</protein>
<sequence length="73" mass="8097">MAITRQHSTQPVLKCRCGGLYRNPDAHHDAFGHRPDPVYADLGHEPDPMFDPLRYEAGPPHDAFGHQPGRVAA</sequence>
<evidence type="ECO:0000313" key="2">
    <source>
        <dbReference type="EMBL" id="GIJ59546.1"/>
    </source>
</evidence>
<comment type="caution">
    <text evidence="2">The sequence shown here is derived from an EMBL/GenBank/DDBJ whole genome shotgun (WGS) entry which is preliminary data.</text>
</comment>
<evidence type="ECO:0000313" key="3">
    <source>
        <dbReference type="Proteomes" id="UP000612585"/>
    </source>
</evidence>
<dbReference type="EMBL" id="BOPG01000047">
    <property type="protein sequence ID" value="GIJ59546.1"/>
    <property type="molecule type" value="Genomic_DNA"/>
</dbReference>
<dbReference type="AlphaFoldDB" id="A0A8J4E300"/>
<feature type="compositionally biased region" description="Basic and acidic residues" evidence="1">
    <location>
        <begin position="37"/>
        <end position="47"/>
    </location>
</feature>
<proteinExistence type="predicted"/>
<dbReference type="RefSeq" id="WP_204002076.1">
    <property type="nucleotide sequence ID" value="NZ_BOPG01000047.1"/>
</dbReference>
<evidence type="ECO:0000256" key="1">
    <source>
        <dbReference type="SAM" id="MobiDB-lite"/>
    </source>
</evidence>